<accession>A0A5C5YS79</accession>
<reference evidence="4 5" key="1">
    <citation type="submission" date="2019-02" db="EMBL/GenBank/DDBJ databases">
        <title>Deep-cultivation of Planctomycetes and their phenomic and genomic characterization uncovers novel biology.</title>
        <authorList>
            <person name="Wiegand S."/>
            <person name="Jogler M."/>
            <person name="Boedeker C."/>
            <person name="Pinto D."/>
            <person name="Vollmers J."/>
            <person name="Rivas-Marin E."/>
            <person name="Kohn T."/>
            <person name="Peeters S.H."/>
            <person name="Heuer A."/>
            <person name="Rast P."/>
            <person name="Oberbeckmann S."/>
            <person name="Bunk B."/>
            <person name="Jeske O."/>
            <person name="Meyerdierks A."/>
            <person name="Storesund J.E."/>
            <person name="Kallscheuer N."/>
            <person name="Luecker S."/>
            <person name="Lage O.M."/>
            <person name="Pohl T."/>
            <person name="Merkel B.J."/>
            <person name="Hornburger P."/>
            <person name="Mueller R.-W."/>
            <person name="Bruemmer F."/>
            <person name="Labrenz M."/>
            <person name="Spormann A.M."/>
            <person name="Op Den Camp H."/>
            <person name="Overmann J."/>
            <person name="Amann R."/>
            <person name="Jetten M.S.M."/>
            <person name="Mascher T."/>
            <person name="Medema M.H."/>
            <person name="Devos D.P."/>
            <person name="Kaster A.-K."/>
            <person name="Ovreas L."/>
            <person name="Rohde M."/>
            <person name="Galperin M.Y."/>
            <person name="Jogler C."/>
        </authorList>
    </citation>
    <scope>NUCLEOTIDE SEQUENCE [LARGE SCALE GENOMIC DNA]</scope>
    <source>
        <strain evidence="4 5">Pla123a</strain>
    </source>
</reference>
<protein>
    <submittedName>
        <fullName evidence="4">EamA-like transporter family protein</fullName>
    </submittedName>
</protein>
<keyword evidence="2" id="KW-0472">Membrane</keyword>
<keyword evidence="2" id="KW-0812">Transmembrane</keyword>
<dbReference type="PANTHER" id="PTHR22911">
    <property type="entry name" value="ACYL-MALONYL CONDENSING ENZYME-RELATED"/>
    <property type="match status" value="1"/>
</dbReference>
<gene>
    <name evidence="4" type="ORF">Pla123a_16180</name>
</gene>
<organism evidence="4 5">
    <name type="scientific">Posidoniimonas polymericola</name>
    <dbReference type="NCBI Taxonomy" id="2528002"/>
    <lineage>
        <taxon>Bacteria</taxon>
        <taxon>Pseudomonadati</taxon>
        <taxon>Planctomycetota</taxon>
        <taxon>Planctomycetia</taxon>
        <taxon>Pirellulales</taxon>
        <taxon>Lacipirellulaceae</taxon>
        <taxon>Posidoniimonas</taxon>
    </lineage>
</organism>
<feature type="transmembrane region" description="Helical" evidence="2">
    <location>
        <begin position="32"/>
        <end position="50"/>
    </location>
</feature>
<feature type="transmembrane region" description="Helical" evidence="2">
    <location>
        <begin position="119"/>
        <end position="137"/>
    </location>
</feature>
<evidence type="ECO:0000259" key="3">
    <source>
        <dbReference type="Pfam" id="PF00892"/>
    </source>
</evidence>
<evidence type="ECO:0000256" key="2">
    <source>
        <dbReference type="SAM" id="Phobius"/>
    </source>
</evidence>
<feature type="domain" description="EamA" evidence="3">
    <location>
        <begin position="4"/>
        <end position="133"/>
    </location>
</feature>
<feature type="transmembrane region" description="Helical" evidence="2">
    <location>
        <begin position="262"/>
        <end position="281"/>
    </location>
</feature>
<dbReference type="Pfam" id="PF00892">
    <property type="entry name" value="EamA"/>
    <property type="match status" value="2"/>
</dbReference>
<sequence length="310" mass="34183">MQSFLLLFGVAACATSVIWIKKSGVDPVLLSGLRLVVASVALTPLFIRDWRRHRDVLTWRHYRDAAIPGVMLALHFITWLIGVRMTPAVNSTVLVNLTPIVMPLLLIWLTGERPNRRELLATGVAGIGLSILFVSDFNLSREQFNGDLVCLGSMLLLALYLTLGRKYRHHPTVWLYLVPLYYTAAVVALLLAPVFATDLSVDWPREWYWVLALGLIPTVLGHSLLNNAMRHFRGQVVGLASMLQFIIAGVLAYLLLPNETPAWTFYPASVFILLAGVIVVGRRKSRPAASPVATATRTAPPAEGTPTGSR</sequence>
<feature type="transmembrane region" description="Helical" evidence="2">
    <location>
        <begin position="173"/>
        <end position="195"/>
    </location>
</feature>
<evidence type="ECO:0000256" key="1">
    <source>
        <dbReference type="SAM" id="MobiDB-lite"/>
    </source>
</evidence>
<dbReference type="EMBL" id="SJPO01000003">
    <property type="protein sequence ID" value="TWT77822.1"/>
    <property type="molecule type" value="Genomic_DNA"/>
</dbReference>
<feature type="transmembrane region" description="Helical" evidence="2">
    <location>
        <begin position="237"/>
        <end position="256"/>
    </location>
</feature>
<dbReference type="AlphaFoldDB" id="A0A5C5YS79"/>
<comment type="caution">
    <text evidence="4">The sequence shown here is derived from an EMBL/GenBank/DDBJ whole genome shotgun (WGS) entry which is preliminary data.</text>
</comment>
<dbReference type="PANTHER" id="PTHR22911:SF76">
    <property type="entry name" value="EAMA DOMAIN-CONTAINING PROTEIN"/>
    <property type="match status" value="1"/>
</dbReference>
<feature type="region of interest" description="Disordered" evidence="1">
    <location>
        <begin position="290"/>
        <end position="310"/>
    </location>
</feature>
<dbReference type="GO" id="GO:0016020">
    <property type="term" value="C:membrane"/>
    <property type="evidence" value="ECO:0007669"/>
    <property type="project" value="InterPro"/>
</dbReference>
<feature type="domain" description="EamA" evidence="3">
    <location>
        <begin position="146"/>
        <end position="280"/>
    </location>
</feature>
<evidence type="ECO:0000313" key="5">
    <source>
        <dbReference type="Proteomes" id="UP000318478"/>
    </source>
</evidence>
<dbReference type="Proteomes" id="UP000318478">
    <property type="component" value="Unassembled WGS sequence"/>
</dbReference>
<dbReference type="InterPro" id="IPR037185">
    <property type="entry name" value="EmrE-like"/>
</dbReference>
<keyword evidence="2" id="KW-1133">Transmembrane helix</keyword>
<dbReference type="RefSeq" id="WP_197527786.1">
    <property type="nucleotide sequence ID" value="NZ_SJPO01000003.1"/>
</dbReference>
<dbReference type="SUPFAM" id="SSF103481">
    <property type="entry name" value="Multidrug resistance efflux transporter EmrE"/>
    <property type="match status" value="2"/>
</dbReference>
<evidence type="ECO:0000313" key="4">
    <source>
        <dbReference type="EMBL" id="TWT77822.1"/>
    </source>
</evidence>
<feature type="transmembrane region" description="Helical" evidence="2">
    <location>
        <begin position="207"/>
        <end position="225"/>
    </location>
</feature>
<dbReference type="InterPro" id="IPR000620">
    <property type="entry name" value="EamA_dom"/>
</dbReference>
<name>A0A5C5YS79_9BACT</name>
<feature type="transmembrane region" description="Helical" evidence="2">
    <location>
        <begin position="143"/>
        <end position="161"/>
    </location>
</feature>
<feature type="transmembrane region" description="Helical" evidence="2">
    <location>
        <begin position="62"/>
        <end position="82"/>
    </location>
</feature>
<feature type="transmembrane region" description="Helical" evidence="2">
    <location>
        <begin position="88"/>
        <end position="107"/>
    </location>
</feature>
<proteinExistence type="predicted"/>
<keyword evidence="5" id="KW-1185">Reference proteome</keyword>